<reference evidence="4 5" key="1">
    <citation type="submission" date="2015-03" db="EMBL/GenBank/DDBJ databases">
        <authorList>
            <consortium name="Pathogen Informatics"/>
        </authorList>
    </citation>
    <scope>NUCLEOTIDE SEQUENCE [LARGE SCALE GENOMIC DNA]</scope>
    <source>
        <strain evidence="1 5">C09601061</strain>
        <strain evidence="4">N09902308</strain>
        <strain evidence="2 6">P00601463</strain>
    </source>
</reference>
<proteinExistence type="predicted"/>
<evidence type="ECO:0000313" key="2">
    <source>
        <dbReference type="EMBL" id="COW73347.1"/>
    </source>
</evidence>
<evidence type="ECO:0000313" key="5">
    <source>
        <dbReference type="Proteomes" id="UP000046680"/>
    </source>
</evidence>
<evidence type="ECO:0000313" key="6">
    <source>
        <dbReference type="Proteomes" id="UP000048600"/>
    </source>
</evidence>
<dbReference type="Proteomes" id="UP000048600">
    <property type="component" value="Unassembled WGS sequence"/>
</dbReference>
<dbReference type="EMBL" id="CGCX01000957">
    <property type="protein sequence ID" value="CFR86213.1"/>
    <property type="molecule type" value="Genomic_DNA"/>
</dbReference>
<name>A0A655JDC7_MYCTX</name>
<organism evidence="2 6">
    <name type="scientific">Mycobacterium tuberculosis</name>
    <dbReference type="NCBI Taxonomy" id="1773"/>
    <lineage>
        <taxon>Bacteria</taxon>
        <taxon>Bacillati</taxon>
        <taxon>Actinomycetota</taxon>
        <taxon>Actinomycetes</taxon>
        <taxon>Mycobacteriales</taxon>
        <taxon>Mycobacteriaceae</taxon>
        <taxon>Mycobacterium</taxon>
        <taxon>Mycobacterium tuberculosis complex</taxon>
    </lineage>
</organism>
<dbReference type="EMBL" id="CSBK01002532">
    <property type="protein sequence ID" value="COZ92706.1"/>
    <property type="molecule type" value="Genomic_DNA"/>
</dbReference>
<dbReference type="Proteomes" id="UP000046680">
    <property type="component" value="Unassembled WGS sequence"/>
</dbReference>
<accession>A0A655JDC7</accession>
<protein>
    <submittedName>
        <fullName evidence="2">Uncharacterized protein</fullName>
    </submittedName>
</protein>
<dbReference type="Proteomes" id="UP000039021">
    <property type="component" value="Unassembled WGS sequence"/>
</dbReference>
<reference evidence="3" key="2">
    <citation type="submission" date="2015-03" db="EMBL/GenBank/DDBJ databases">
        <authorList>
            <consortium name="Pathogen Informatics"/>
            <person name="Murphy D."/>
        </authorList>
    </citation>
    <scope>NUCLEOTIDE SEQUENCE</scope>
    <source>
        <strain evidence="3">N09902308</strain>
    </source>
</reference>
<sequence length="57" mass="6018">MWAVRVAVERKEVVPGKSDVHTDVLAPADGVSDGAVMGGVLRLQLYADTNGEIGTHE</sequence>
<dbReference type="AlphaFoldDB" id="A0A655JDC7"/>
<evidence type="ECO:0000313" key="3">
    <source>
        <dbReference type="EMBL" id="COZ92706.1"/>
    </source>
</evidence>
<dbReference type="EMBL" id="CHKL01000413">
    <property type="protein sequence ID" value="COW73347.1"/>
    <property type="molecule type" value="Genomic_DNA"/>
</dbReference>
<evidence type="ECO:0000313" key="1">
    <source>
        <dbReference type="EMBL" id="CFR86213.1"/>
    </source>
</evidence>
<evidence type="ECO:0000313" key="4">
    <source>
        <dbReference type="Proteomes" id="UP000039021"/>
    </source>
</evidence>
<gene>
    <name evidence="1" type="ORF">ERS007657_02472</name>
    <name evidence="3" type="ORF">ERS007739_04255</name>
    <name evidence="2" type="ORF">ERS007741_03043</name>
</gene>